<dbReference type="PROSITE" id="PS01227">
    <property type="entry name" value="UPF0012"/>
    <property type="match status" value="1"/>
</dbReference>
<gene>
    <name evidence="4" type="ORF">BFW38_04000</name>
</gene>
<reference evidence="4 5" key="1">
    <citation type="submission" date="2016-08" db="EMBL/GenBank/DDBJ databases">
        <authorList>
            <person name="Seilhamer J.J."/>
        </authorList>
    </citation>
    <scope>NUCLEOTIDE SEQUENCE [LARGE SCALE GENOMIC DNA]</scope>
    <source>
        <strain evidence="4 5">PH27A</strain>
    </source>
</reference>
<keyword evidence="2" id="KW-0378">Hydrolase</keyword>
<dbReference type="STRING" id="197479.BFW38_04000"/>
<evidence type="ECO:0000313" key="4">
    <source>
        <dbReference type="EMBL" id="ODC02838.1"/>
    </source>
</evidence>
<dbReference type="RefSeq" id="WP_068997233.1">
    <property type="nucleotide sequence ID" value="NZ_MDTQ01000001.1"/>
</dbReference>
<dbReference type="PANTHER" id="PTHR23088:SF27">
    <property type="entry name" value="DEAMINATED GLUTATHIONE AMIDASE"/>
    <property type="match status" value="1"/>
</dbReference>
<keyword evidence="4" id="KW-0012">Acyltransferase</keyword>
<name>A0A1E2V748_9GAMM</name>
<dbReference type="GO" id="GO:0016811">
    <property type="term" value="F:hydrolase activity, acting on carbon-nitrogen (but not peptide) bonds, in linear amides"/>
    <property type="evidence" value="ECO:0007669"/>
    <property type="project" value="InterPro"/>
</dbReference>
<dbReference type="PANTHER" id="PTHR23088">
    <property type="entry name" value="NITRILASE-RELATED"/>
    <property type="match status" value="1"/>
</dbReference>
<sequence>MQWQTAPQAPRIAALQMTSTERVEENLQRAGELIAEAARQGVQLAALPEYFPLLHRDEQEKARIAEDDGDGPIQAFLAEQARQYGIWLVGGSIPLKTSQPDKVYNSLVVYGPDGRRVGRYDKIHLFGFHRGEEHYDEGASIVAGQQPLVIDTPFARIGFGICYDLRFPELFRGMDHIDLLITPAAFTVPTGRDHWELLCRARAVENLCYLLAPAQAGHHPSGRRTYGHSMLVDPWGKVQAIQADGEGVVAAVMDQSRIEEVRTQLPALEHRRLSCR</sequence>
<evidence type="ECO:0000256" key="2">
    <source>
        <dbReference type="ARBA" id="ARBA00022801"/>
    </source>
</evidence>
<dbReference type="OrthoDB" id="9811121at2"/>
<feature type="domain" description="CN hydrolase" evidence="3">
    <location>
        <begin position="10"/>
        <end position="255"/>
    </location>
</feature>
<dbReference type="CDD" id="cd07572">
    <property type="entry name" value="nit"/>
    <property type="match status" value="1"/>
</dbReference>
<dbReference type="AlphaFoldDB" id="A0A1E2V748"/>
<organism evidence="4 5">
    <name type="scientific">Terasakiispira papahanaumokuakeensis</name>
    <dbReference type="NCBI Taxonomy" id="197479"/>
    <lineage>
        <taxon>Bacteria</taxon>
        <taxon>Pseudomonadati</taxon>
        <taxon>Pseudomonadota</taxon>
        <taxon>Gammaproteobacteria</taxon>
        <taxon>Oceanospirillales</taxon>
        <taxon>Terasakiispira</taxon>
    </lineage>
</organism>
<dbReference type="PROSITE" id="PS50263">
    <property type="entry name" value="CN_HYDROLASE"/>
    <property type="match status" value="1"/>
</dbReference>
<dbReference type="GO" id="GO:0016746">
    <property type="term" value="F:acyltransferase activity"/>
    <property type="evidence" value="ECO:0007669"/>
    <property type="project" value="UniProtKB-KW"/>
</dbReference>
<proteinExistence type="inferred from homology"/>
<keyword evidence="4" id="KW-0808">Transferase</keyword>
<dbReference type="Gene3D" id="3.60.110.10">
    <property type="entry name" value="Carbon-nitrogen hydrolase"/>
    <property type="match status" value="1"/>
</dbReference>
<evidence type="ECO:0000259" key="3">
    <source>
        <dbReference type="PROSITE" id="PS50263"/>
    </source>
</evidence>
<evidence type="ECO:0000256" key="1">
    <source>
        <dbReference type="ARBA" id="ARBA00010613"/>
    </source>
</evidence>
<comment type="similarity">
    <text evidence="1">Belongs to the carbon-nitrogen hydrolase superfamily. NIT1/NIT2 family.</text>
</comment>
<dbReference type="InterPro" id="IPR036526">
    <property type="entry name" value="C-N_Hydrolase_sf"/>
</dbReference>
<evidence type="ECO:0000313" key="5">
    <source>
        <dbReference type="Proteomes" id="UP000094291"/>
    </source>
</evidence>
<dbReference type="Proteomes" id="UP000094291">
    <property type="component" value="Unassembled WGS sequence"/>
</dbReference>
<dbReference type="InterPro" id="IPR003010">
    <property type="entry name" value="C-N_Hydrolase"/>
</dbReference>
<dbReference type="InterPro" id="IPR045254">
    <property type="entry name" value="Nit1/2_C-N_Hydrolase"/>
</dbReference>
<dbReference type="Pfam" id="PF00795">
    <property type="entry name" value="CN_hydrolase"/>
    <property type="match status" value="1"/>
</dbReference>
<accession>A0A1E2V748</accession>
<protein>
    <submittedName>
        <fullName evidence="4">Acyltransferase</fullName>
    </submittedName>
</protein>
<comment type="caution">
    <text evidence="4">The sequence shown here is derived from an EMBL/GenBank/DDBJ whole genome shotgun (WGS) entry which is preliminary data.</text>
</comment>
<dbReference type="InterPro" id="IPR001110">
    <property type="entry name" value="UPF0012_CS"/>
</dbReference>
<dbReference type="EMBL" id="MDTQ01000001">
    <property type="protein sequence ID" value="ODC02838.1"/>
    <property type="molecule type" value="Genomic_DNA"/>
</dbReference>
<keyword evidence="5" id="KW-1185">Reference proteome</keyword>
<dbReference type="SUPFAM" id="SSF56317">
    <property type="entry name" value="Carbon-nitrogen hydrolase"/>
    <property type="match status" value="1"/>
</dbReference>